<dbReference type="InterPro" id="IPR006571">
    <property type="entry name" value="TLDc_dom"/>
</dbReference>
<dbReference type="OrthoDB" id="2414723at2759"/>
<dbReference type="Proteomes" id="UP000276133">
    <property type="component" value="Unassembled WGS sequence"/>
</dbReference>
<dbReference type="PROSITE" id="PS51886">
    <property type="entry name" value="TLDC"/>
    <property type="match status" value="1"/>
</dbReference>
<dbReference type="STRING" id="10195.A0A3M7QWW1"/>
<dbReference type="SMART" id="SM00225">
    <property type="entry name" value="BTB"/>
    <property type="match status" value="1"/>
</dbReference>
<evidence type="ECO:0000259" key="1">
    <source>
        <dbReference type="PROSITE" id="PS51886"/>
    </source>
</evidence>
<dbReference type="AlphaFoldDB" id="A0A3M7QWW1"/>
<keyword evidence="3" id="KW-1185">Reference proteome</keyword>
<organism evidence="2 3">
    <name type="scientific">Brachionus plicatilis</name>
    <name type="common">Marine rotifer</name>
    <name type="synonym">Brachionus muelleri</name>
    <dbReference type="NCBI Taxonomy" id="10195"/>
    <lineage>
        <taxon>Eukaryota</taxon>
        <taxon>Metazoa</taxon>
        <taxon>Spiralia</taxon>
        <taxon>Gnathifera</taxon>
        <taxon>Rotifera</taxon>
        <taxon>Eurotatoria</taxon>
        <taxon>Monogononta</taxon>
        <taxon>Pseudotrocha</taxon>
        <taxon>Ploima</taxon>
        <taxon>Brachionidae</taxon>
        <taxon>Brachionus</taxon>
    </lineage>
</organism>
<dbReference type="InterPro" id="IPR045068">
    <property type="entry name" value="BACURD1-3"/>
</dbReference>
<feature type="domain" description="TLDc" evidence="1">
    <location>
        <begin position="150"/>
        <end position="292"/>
    </location>
</feature>
<reference evidence="2 3" key="1">
    <citation type="journal article" date="2018" name="Sci. Rep.">
        <title>Genomic signatures of local adaptation to the degree of environmental predictability in rotifers.</title>
        <authorList>
            <person name="Franch-Gras L."/>
            <person name="Hahn C."/>
            <person name="Garcia-Roger E.M."/>
            <person name="Carmona M.J."/>
            <person name="Serra M."/>
            <person name="Gomez A."/>
        </authorList>
    </citation>
    <scope>NUCLEOTIDE SEQUENCE [LARGE SCALE GENOMIC DNA]</scope>
    <source>
        <strain evidence="2">HYR1</strain>
    </source>
</reference>
<comment type="caution">
    <text evidence="2">The sequence shown here is derived from an EMBL/GenBank/DDBJ whole genome shotgun (WGS) entry which is preliminary data.</text>
</comment>
<dbReference type="InterPro" id="IPR003131">
    <property type="entry name" value="T1-type_BTB"/>
</dbReference>
<dbReference type="Pfam" id="PF02214">
    <property type="entry name" value="BTB_2"/>
    <property type="match status" value="1"/>
</dbReference>
<dbReference type="PANTHER" id="PTHR11145:SF8">
    <property type="entry name" value="RE57120P"/>
    <property type="match status" value="1"/>
</dbReference>
<dbReference type="Gene3D" id="3.30.710.10">
    <property type="entry name" value="Potassium Channel Kv1.1, Chain A"/>
    <property type="match status" value="1"/>
</dbReference>
<dbReference type="SUPFAM" id="SSF54695">
    <property type="entry name" value="POZ domain"/>
    <property type="match status" value="1"/>
</dbReference>
<dbReference type="PANTHER" id="PTHR11145">
    <property type="entry name" value="BTB/POZ DOMAIN-CONTAINING ADAPTER FOR CUL3-MEDIATED RHOA DEGRADATION PROTEIN FAMILY MEMBER"/>
    <property type="match status" value="1"/>
</dbReference>
<evidence type="ECO:0000313" key="3">
    <source>
        <dbReference type="Proteomes" id="UP000276133"/>
    </source>
</evidence>
<proteinExistence type="predicted"/>
<dbReference type="GO" id="GO:0051260">
    <property type="term" value="P:protein homooligomerization"/>
    <property type="evidence" value="ECO:0007669"/>
    <property type="project" value="InterPro"/>
</dbReference>
<evidence type="ECO:0000313" key="2">
    <source>
        <dbReference type="EMBL" id="RNA15584.1"/>
    </source>
</evidence>
<dbReference type="SMART" id="SM00584">
    <property type="entry name" value="TLDc"/>
    <property type="match status" value="1"/>
</dbReference>
<gene>
    <name evidence="2" type="ORF">BpHYR1_041065</name>
</gene>
<protein>
    <submittedName>
        <fullName evidence="2">BTB POZ domain-containing KCTD21</fullName>
    </submittedName>
</protein>
<dbReference type="CDD" id="cd18316">
    <property type="entry name" value="BTB_POZ_KCTD-like"/>
    <property type="match status" value="1"/>
</dbReference>
<dbReference type="Pfam" id="PF07534">
    <property type="entry name" value="TLD"/>
    <property type="match status" value="1"/>
</dbReference>
<name>A0A3M7QWW1_BRAPC</name>
<dbReference type="EMBL" id="REGN01004921">
    <property type="protein sequence ID" value="RNA15584.1"/>
    <property type="molecule type" value="Genomic_DNA"/>
</dbReference>
<dbReference type="InterPro" id="IPR000210">
    <property type="entry name" value="BTB/POZ_dom"/>
</dbReference>
<dbReference type="InterPro" id="IPR011333">
    <property type="entry name" value="SKP1/BTB/POZ_sf"/>
</dbReference>
<accession>A0A3M7QWW1</accession>
<sequence length="292" mass="33631">MVNKDANKMVNKVKDEETNNDNMIKQFKKYETIESDIVKLNVGGTMFSTLKTTLTKKIEDKDGKLYLPNMFESLVDGFVKPKYDENKAIFIDRNSKYFGSILDYLRMANTDFEYELASSIDKTELLKEAKFWHVEVYDQMIKCSIKNFDSLILNTEDAKKNLFKICEFPSKTRLKLLYQATTDGFSAQNFHSKCDHAKKTLTIIKTTGNYIFGGYTEQSWDGYTEQSWDGNCGFKRDPNAFIFSFTNNVKAKINPAYYEEAIYCNSSYGPTFGSGYDLYISDNSNSSTLEKK</sequence>